<dbReference type="Proteomes" id="UP000237000">
    <property type="component" value="Unassembled WGS sequence"/>
</dbReference>
<keyword evidence="2" id="KW-1185">Reference proteome</keyword>
<protein>
    <submittedName>
        <fullName evidence="1">Uncharacterized protein</fullName>
    </submittedName>
</protein>
<evidence type="ECO:0000313" key="1">
    <source>
        <dbReference type="EMBL" id="PON71041.1"/>
    </source>
</evidence>
<gene>
    <name evidence="1" type="ORF">TorRG33x02_255440</name>
</gene>
<accession>A0A2P5DCM3</accession>
<reference evidence="2" key="1">
    <citation type="submission" date="2016-06" db="EMBL/GenBank/DDBJ databases">
        <title>Parallel loss of symbiosis genes in relatives of nitrogen-fixing non-legume Parasponia.</title>
        <authorList>
            <person name="Van Velzen R."/>
            <person name="Holmer R."/>
            <person name="Bu F."/>
            <person name="Rutten L."/>
            <person name="Van Zeijl A."/>
            <person name="Liu W."/>
            <person name="Santuari L."/>
            <person name="Cao Q."/>
            <person name="Sharma T."/>
            <person name="Shen D."/>
            <person name="Roswanjaya Y."/>
            <person name="Wardhani T."/>
            <person name="Kalhor M.S."/>
            <person name="Jansen J."/>
            <person name="Van den Hoogen J."/>
            <person name="Gungor B."/>
            <person name="Hartog M."/>
            <person name="Hontelez J."/>
            <person name="Verver J."/>
            <person name="Yang W.-C."/>
            <person name="Schijlen E."/>
            <person name="Repin R."/>
            <person name="Schilthuizen M."/>
            <person name="Schranz E."/>
            <person name="Heidstra R."/>
            <person name="Miyata K."/>
            <person name="Fedorova E."/>
            <person name="Kohlen W."/>
            <person name="Bisseling T."/>
            <person name="Smit S."/>
            <person name="Geurts R."/>
        </authorList>
    </citation>
    <scope>NUCLEOTIDE SEQUENCE [LARGE SCALE GENOMIC DNA]</scope>
    <source>
        <strain evidence="2">cv. RG33-2</strain>
    </source>
</reference>
<dbReference type="InParanoid" id="A0A2P5DCM3"/>
<evidence type="ECO:0000313" key="2">
    <source>
        <dbReference type="Proteomes" id="UP000237000"/>
    </source>
</evidence>
<sequence length="56" mass="6254">MTRGSNKTTCRLTFLLKPEPCEEGRMPRGQEVKAYWLKSQDLVSSSVTVSPPKTSP</sequence>
<proteinExistence type="predicted"/>
<dbReference type="AlphaFoldDB" id="A0A2P5DCM3"/>
<dbReference type="EMBL" id="JXTC01000279">
    <property type="protein sequence ID" value="PON71041.1"/>
    <property type="molecule type" value="Genomic_DNA"/>
</dbReference>
<dbReference type="OrthoDB" id="10379077at2759"/>
<organism evidence="1 2">
    <name type="scientific">Trema orientale</name>
    <name type="common">Charcoal tree</name>
    <name type="synonym">Celtis orientalis</name>
    <dbReference type="NCBI Taxonomy" id="63057"/>
    <lineage>
        <taxon>Eukaryota</taxon>
        <taxon>Viridiplantae</taxon>
        <taxon>Streptophyta</taxon>
        <taxon>Embryophyta</taxon>
        <taxon>Tracheophyta</taxon>
        <taxon>Spermatophyta</taxon>
        <taxon>Magnoliopsida</taxon>
        <taxon>eudicotyledons</taxon>
        <taxon>Gunneridae</taxon>
        <taxon>Pentapetalae</taxon>
        <taxon>rosids</taxon>
        <taxon>fabids</taxon>
        <taxon>Rosales</taxon>
        <taxon>Cannabaceae</taxon>
        <taxon>Trema</taxon>
    </lineage>
</organism>
<comment type="caution">
    <text evidence="1">The sequence shown here is derived from an EMBL/GenBank/DDBJ whole genome shotgun (WGS) entry which is preliminary data.</text>
</comment>
<name>A0A2P5DCM3_TREOI</name>